<dbReference type="PROSITE" id="PS01124">
    <property type="entry name" value="HTH_ARAC_FAMILY_2"/>
    <property type="match status" value="1"/>
</dbReference>
<gene>
    <name evidence="6" type="ORF">HBH25_01460</name>
</gene>
<keyword evidence="7" id="KW-1185">Reference proteome</keyword>
<feature type="domain" description="HTH araC/xylS-type" evidence="5">
    <location>
        <begin position="108"/>
        <end position="206"/>
    </location>
</feature>
<dbReference type="Pfam" id="PF12833">
    <property type="entry name" value="HTH_18"/>
    <property type="match status" value="1"/>
</dbReference>
<organism evidence="6 7">
    <name type="scientific">Pseudomonas quercus</name>
    <dbReference type="NCBI Taxonomy" id="2722792"/>
    <lineage>
        <taxon>Bacteria</taxon>
        <taxon>Pseudomonadati</taxon>
        <taxon>Pseudomonadota</taxon>
        <taxon>Gammaproteobacteria</taxon>
        <taxon>Pseudomonadales</taxon>
        <taxon>Pseudomonadaceae</taxon>
        <taxon>Pseudomonas</taxon>
    </lineage>
</organism>
<dbReference type="PANTHER" id="PTHR46796">
    <property type="entry name" value="HTH-TYPE TRANSCRIPTIONAL ACTIVATOR RHAS-RELATED"/>
    <property type="match status" value="1"/>
</dbReference>
<accession>A0ABX0Y8A0</accession>
<evidence type="ECO:0000313" key="6">
    <source>
        <dbReference type="EMBL" id="NJO99535.1"/>
    </source>
</evidence>
<keyword evidence="2" id="KW-0238">DNA-binding</keyword>
<dbReference type="SMART" id="SM00342">
    <property type="entry name" value="HTH_ARAC"/>
    <property type="match status" value="1"/>
</dbReference>
<dbReference type="SUPFAM" id="SSF46689">
    <property type="entry name" value="Homeodomain-like"/>
    <property type="match status" value="2"/>
</dbReference>
<comment type="caution">
    <text evidence="6">The sequence shown here is derived from an EMBL/GenBank/DDBJ whole genome shotgun (WGS) entry which is preliminary data.</text>
</comment>
<evidence type="ECO:0000256" key="1">
    <source>
        <dbReference type="ARBA" id="ARBA00023015"/>
    </source>
</evidence>
<comment type="function">
    <text evidence="4">Regulatory protein of the TOL plasmid xyl operons. XylS activates the xylXYZLTEGFJQKIH operon required for the degradation of toluene, m-xylene and p-xylene.</text>
</comment>
<evidence type="ECO:0000256" key="2">
    <source>
        <dbReference type="ARBA" id="ARBA00023125"/>
    </source>
</evidence>
<keyword evidence="1" id="KW-0805">Transcription regulation</keyword>
<evidence type="ECO:0000256" key="4">
    <source>
        <dbReference type="ARBA" id="ARBA00037345"/>
    </source>
</evidence>
<dbReference type="Proteomes" id="UP000746535">
    <property type="component" value="Unassembled WGS sequence"/>
</dbReference>
<evidence type="ECO:0000256" key="3">
    <source>
        <dbReference type="ARBA" id="ARBA00023163"/>
    </source>
</evidence>
<dbReference type="EMBL" id="JAAVJI010000001">
    <property type="protein sequence ID" value="NJO99535.1"/>
    <property type="molecule type" value="Genomic_DNA"/>
</dbReference>
<evidence type="ECO:0000259" key="5">
    <source>
        <dbReference type="PROSITE" id="PS01124"/>
    </source>
</evidence>
<name>A0ABX0Y8A0_9PSED</name>
<dbReference type="Gene3D" id="1.10.10.60">
    <property type="entry name" value="Homeodomain-like"/>
    <property type="match status" value="1"/>
</dbReference>
<proteinExistence type="predicted"/>
<keyword evidence="3" id="KW-0804">Transcription</keyword>
<sequence>MHCRTTGAQWAVEQGWKGLVMLTAGWHVMTGDAQVIAIRDAGLARLQYFLDKAWPTAYQQAAACPGLAEPTFSANGKKQLQRWYLERAMRGDADYVSFACTLRSLESYRVVTFLHDEANSHLKLHELAARYGVSVSHFRRLCRQAMGATVKTELRAWRAARALLAITEGGTSLTDLALSLGYASSSHFSKEIKELVGVVPSRLNDITRLPGL</sequence>
<dbReference type="InterPro" id="IPR018060">
    <property type="entry name" value="HTH_AraC"/>
</dbReference>
<dbReference type="InterPro" id="IPR050204">
    <property type="entry name" value="AraC_XylS_family_regulators"/>
</dbReference>
<evidence type="ECO:0000313" key="7">
    <source>
        <dbReference type="Proteomes" id="UP000746535"/>
    </source>
</evidence>
<reference evidence="6 7" key="1">
    <citation type="submission" date="2020-03" db="EMBL/GenBank/DDBJ databases">
        <authorList>
            <person name="Wang L."/>
            <person name="He N."/>
            <person name="Li Y."/>
            <person name="Fang Y."/>
            <person name="Zhang F."/>
        </authorList>
    </citation>
    <scope>NUCLEOTIDE SEQUENCE [LARGE SCALE GENOMIC DNA]</scope>
    <source>
        <strain evidence="7">hsmgli-8</strain>
    </source>
</reference>
<protein>
    <submittedName>
        <fullName evidence="6">Helix-turn-helix domain-containing protein</fullName>
    </submittedName>
</protein>
<dbReference type="InterPro" id="IPR009057">
    <property type="entry name" value="Homeodomain-like_sf"/>
</dbReference>